<evidence type="ECO:0000313" key="1">
    <source>
        <dbReference type="EMBL" id="CAI2200826.1"/>
    </source>
</evidence>
<sequence>LFIGFNEDETLQSLVVDSTKNKPEAKDEEILIKCKERLTAIATSDGIVRAEQSMLEQDEIEQ</sequence>
<evidence type="ECO:0000313" key="2">
    <source>
        <dbReference type="Proteomes" id="UP001153678"/>
    </source>
</evidence>
<dbReference type="Proteomes" id="UP001153678">
    <property type="component" value="Unassembled WGS sequence"/>
</dbReference>
<dbReference type="AlphaFoldDB" id="A0A9W4X7N9"/>
<protein>
    <submittedName>
        <fullName evidence="1">18923_t:CDS:1</fullName>
    </submittedName>
</protein>
<organism evidence="1 2">
    <name type="scientific">Funneliformis geosporum</name>
    <dbReference type="NCBI Taxonomy" id="1117311"/>
    <lineage>
        <taxon>Eukaryota</taxon>
        <taxon>Fungi</taxon>
        <taxon>Fungi incertae sedis</taxon>
        <taxon>Mucoromycota</taxon>
        <taxon>Glomeromycotina</taxon>
        <taxon>Glomeromycetes</taxon>
        <taxon>Glomerales</taxon>
        <taxon>Glomeraceae</taxon>
        <taxon>Funneliformis</taxon>
    </lineage>
</organism>
<feature type="non-terminal residue" evidence="1">
    <location>
        <position position="1"/>
    </location>
</feature>
<keyword evidence="2" id="KW-1185">Reference proteome</keyword>
<comment type="caution">
    <text evidence="1">The sequence shown here is derived from an EMBL/GenBank/DDBJ whole genome shotgun (WGS) entry which is preliminary data.</text>
</comment>
<name>A0A9W4X7N9_9GLOM</name>
<gene>
    <name evidence="1" type="ORF">FWILDA_LOCUS19761</name>
</gene>
<dbReference type="OrthoDB" id="2434080at2759"/>
<dbReference type="EMBL" id="CAMKVN010025550">
    <property type="protein sequence ID" value="CAI2200826.1"/>
    <property type="molecule type" value="Genomic_DNA"/>
</dbReference>
<proteinExistence type="predicted"/>
<reference evidence="1" key="1">
    <citation type="submission" date="2022-08" db="EMBL/GenBank/DDBJ databases">
        <authorList>
            <person name="Kallberg Y."/>
            <person name="Tangrot J."/>
            <person name="Rosling A."/>
        </authorList>
    </citation>
    <scope>NUCLEOTIDE SEQUENCE</scope>
    <source>
        <strain evidence="1">Wild A</strain>
    </source>
</reference>
<accession>A0A9W4X7N9</accession>
<feature type="non-terminal residue" evidence="1">
    <location>
        <position position="62"/>
    </location>
</feature>